<dbReference type="Gene3D" id="1.10.10.60">
    <property type="entry name" value="Homeodomain-like"/>
    <property type="match status" value="1"/>
</dbReference>
<proteinExistence type="inferred from homology"/>
<comment type="subcellular location">
    <subcellularLocation>
        <location evidence="1">Nucleus</location>
    </subcellularLocation>
</comment>
<feature type="compositionally biased region" description="Basic and acidic residues" evidence="9">
    <location>
        <begin position="519"/>
        <end position="528"/>
    </location>
</feature>
<keyword evidence="4" id="KW-0156">Chromatin regulator</keyword>
<keyword evidence="6" id="KW-0804">Transcription</keyword>
<evidence type="ECO:0000256" key="3">
    <source>
        <dbReference type="ARBA" id="ARBA00019132"/>
    </source>
</evidence>
<dbReference type="InterPro" id="IPR032563">
    <property type="entry name" value="DAMP1_SANT-like"/>
</dbReference>
<keyword evidence="11" id="KW-0489">Methyltransferase</keyword>
<evidence type="ECO:0000256" key="2">
    <source>
        <dbReference type="ARBA" id="ARBA00006918"/>
    </source>
</evidence>
<dbReference type="AlphaFoldDB" id="A0A0H1BAL7"/>
<feature type="region of interest" description="Disordered" evidence="9">
    <location>
        <begin position="489"/>
        <end position="621"/>
    </location>
</feature>
<evidence type="ECO:0000256" key="6">
    <source>
        <dbReference type="ARBA" id="ARBA00023163"/>
    </source>
</evidence>
<feature type="domain" description="Myb-like" evidence="10">
    <location>
        <begin position="145"/>
        <end position="215"/>
    </location>
</feature>
<dbReference type="GO" id="GO:0000122">
    <property type="term" value="P:negative regulation of transcription by RNA polymerase II"/>
    <property type="evidence" value="ECO:0007669"/>
    <property type="project" value="TreeGrafter"/>
</dbReference>
<feature type="compositionally biased region" description="Basic and acidic residues" evidence="9">
    <location>
        <begin position="107"/>
        <end position="118"/>
    </location>
</feature>
<dbReference type="InterPro" id="IPR001005">
    <property type="entry name" value="SANT/Myb"/>
</dbReference>
<dbReference type="Pfam" id="PF16282">
    <property type="entry name" value="SANT_DAMP1_like"/>
    <property type="match status" value="1"/>
</dbReference>
<comment type="function">
    <text evidence="8">Component of the SWR1 complex which mediates the ATP-dependent exchange of histone H2A for the H2A variant HZT1 leading to transcriptional regulation of selected genes by chromatin remodeling. Component of the NuA4 histone acetyltransferase complex which is involved in transcriptional activation of selected genes principally by acetylation of nucleosomal histone H4 and H2A. The NuA4 complex is also involved in DNA repair.</text>
</comment>
<dbReference type="GO" id="GO:0032259">
    <property type="term" value="P:methylation"/>
    <property type="evidence" value="ECO:0007669"/>
    <property type="project" value="UniProtKB-KW"/>
</dbReference>
<comment type="caution">
    <text evidence="11">The sequence shown here is derived from an EMBL/GenBank/DDBJ whole genome shotgun (WGS) entry which is preliminary data.</text>
</comment>
<evidence type="ECO:0000256" key="1">
    <source>
        <dbReference type="ARBA" id="ARBA00004123"/>
    </source>
</evidence>
<dbReference type="OrthoDB" id="19740at2759"/>
<dbReference type="GO" id="GO:0008168">
    <property type="term" value="F:methyltransferase activity"/>
    <property type="evidence" value="ECO:0007669"/>
    <property type="project" value="UniProtKB-KW"/>
</dbReference>
<feature type="compositionally biased region" description="Low complexity" evidence="9">
    <location>
        <begin position="372"/>
        <end position="387"/>
    </location>
</feature>
<dbReference type="PROSITE" id="PS50090">
    <property type="entry name" value="MYB_LIKE"/>
    <property type="match status" value="1"/>
</dbReference>
<dbReference type="GO" id="GO:0035267">
    <property type="term" value="C:NuA4 histone acetyltransferase complex"/>
    <property type="evidence" value="ECO:0007669"/>
    <property type="project" value="InterPro"/>
</dbReference>
<evidence type="ECO:0000256" key="4">
    <source>
        <dbReference type="ARBA" id="ARBA00022853"/>
    </source>
</evidence>
<accession>A0A0H1BAL7</accession>
<feature type="compositionally biased region" description="Basic and acidic residues" evidence="9">
    <location>
        <begin position="489"/>
        <end position="505"/>
    </location>
</feature>
<keyword evidence="7" id="KW-0539">Nucleus</keyword>
<keyword evidence="5" id="KW-0805">Transcription regulation</keyword>
<evidence type="ECO:0000256" key="8">
    <source>
        <dbReference type="ARBA" id="ARBA00025264"/>
    </source>
</evidence>
<dbReference type="GO" id="GO:0006281">
    <property type="term" value="P:DNA repair"/>
    <property type="evidence" value="ECO:0007669"/>
    <property type="project" value="InterPro"/>
</dbReference>
<gene>
    <name evidence="11" type="ORF">EMPG_16084</name>
</gene>
<dbReference type="PANTHER" id="PTHR12855:SF10">
    <property type="entry name" value="DNA METHYLTRANSFERASE 1-ASSOCIATED PROTEIN 1"/>
    <property type="match status" value="1"/>
</dbReference>
<keyword evidence="12" id="KW-1185">Reference proteome</keyword>
<dbReference type="PANTHER" id="PTHR12855">
    <property type="entry name" value="DNA METHYLTRANSFERASE 1-ASSOCIATED PROTEIN 1 FAMILY MEMBER"/>
    <property type="match status" value="1"/>
</dbReference>
<evidence type="ECO:0000259" key="10">
    <source>
        <dbReference type="PROSITE" id="PS50090"/>
    </source>
</evidence>
<feature type="region of interest" description="Disordered" evidence="9">
    <location>
        <begin position="1"/>
        <end position="40"/>
    </location>
</feature>
<dbReference type="GO" id="GO:0003714">
    <property type="term" value="F:transcription corepressor activity"/>
    <property type="evidence" value="ECO:0007669"/>
    <property type="project" value="TreeGrafter"/>
</dbReference>
<feature type="compositionally biased region" description="Low complexity" evidence="9">
    <location>
        <begin position="545"/>
        <end position="565"/>
    </location>
</feature>
<dbReference type="STRING" id="2060906.A0A0H1BAL7"/>
<feature type="region of interest" description="Disordered" evidence="9">
    <location>
        <begin position="335"/>
        <end position="399"/>
    </location>
</feature>
<reference evidence="12" key="1">
    <citation type="journal article" date="2015" name="PLoS Genet.">
        <title>The dynamic genome and transcriptome of the human fungal pathogen Blastomyces and close relative Emmonsia.</title>
        <authorList>
            <person name="Munoz J.F."/>
            <person name="Gauthier G.M."/>
            <person name="Desjardins C.A."/>
            <person name="Gallo J.E."/>
            <person name="Holder J."/>
            <person name="Sullivan T.D."/>
            <person name="Marty A.J."/>
            <person name="Carmen J.C."/>
            <person name="Chen Z."/>
            <person name="Ding L."/>
            <person name="Gujja S."/>
            <person name="Magrini V."/>
            <person name="Misas E."/>
            <person name="Mitreva M."/>
            <person name="Priest M."/>
            <person name="Saif S."/>
            <person name="Whiston E.A."/>
            <person name="Young S."/>
            <person name="Zeng Q."/>
            <person name="Goldman W.E."/>
            <person name="Mardis E.R."/>
            <person name="Taylor J.W."/>
            <person name="McEwen J.G."/>
            <person name="Clay O.K."/>
            <person name="Klein B.S."/>
            <person name="Cuomo C.A."/>
        </authorList>
    </citation>
    <scope>NUCLEOTIDE SEQUENCE [LARGE SCALE GENOMIC DNA]</scope>
    <source>
        <strain evidence="12">UAMH 139</strain>
    </source>
</reference>
<feature type="region of interest" description="Disordered" evidence="9">
    <location>
        <begin position="93"/>
        <end position="118"/>
    </location>
</feature>
<dbReference type="GO" id="GO:0006338">
    <property type="term" value="P:chromatin remodeling"/>
    <property type="evidence" value="ECO:0007669"/>
    <property type="project" value="InterPro"/>
</dbReference>
<evidence type="ECO:0000313" key="12">
    <source>
        <dbReference type="Proteomes" id="UP000053573"/>
    </source>
</evidence>
<dbReference type="EMBL" id="LDEV01002586">
    <property type="protein sequence ID" value="KLJ08484.1"/>
    <property type="molecule type" value="Genomic_DNA"/>
</dbReference>
<feature type="compositionally biased region" description="Low complexity" evidence="9">
    <location>
        <begin position="340"/>
        <end position="364"/>
    </location>
</feature>
<dbReference type="InterPro" id="IPR027109">
    <property type="entry name" value="Swc4/Dmap1"/>
</dbReference>
<name>A0A0H1BAL7_9EURO</name>
<organism evidence="11 12">
    <name type="scientific">Blastomyces silverae</name>
    <dbReference type="NCBI Taxonomy" id="2060906"/>
    <lineage>
        <taxon>Eukaryota</taxon>
        <taxon>Fungi</taxon>
        <taxon>Dikarya</taxon>
        <taxon>Ascomycota</taxon>
        <taxon>Pezizomycotina</taxon>
        <taxon>Eurotiomycetes</taxon>
        <taxon>Eurotiomycetidae</taxon>
        <taxon>Onygenales</taxon>
        <taxon>Ajellomycetaceae</taxon>
        <taxon>Blastomyces</taxon>
    </lineage>
</organism>
<dbReference type="Proteomes" id="UP000053573">
    <property type="component" value="Unassembled WGS sequence"/>
</dbReference>
<evidence type="ECO:0000256" key="9">
    <source>
        <dbReference type="SAM" id="MobiDB-lite"/>
    </source>
</evidence>
<keyword evidence="11" id="KW-0808">Transferase</keyword>
<evidence type="ECO:0000256" key="7">
    <source>
        <dbReference type="ARBA" id="ARBA00023242"/>
    </source>
</evidence>
<evidence type="ECO:0000313" key="11">
    <source>
        <dbReference type="EMBL" id="KLJ08484.1"/>
    </source>
</evidence>
<feature type="compositionally biased region" description="Basic and acidic residues" evidence="9">
    <location>
        <begin position="1"/>
        <end position="10"/>
    </location>
</feature>
<protein>
    <recommendedName>
        <fullName evidence="3">SWR1-complex protein 4</fullName>
    </recommendedName>
</protein>
<dbReference type="GO" id="GO:0000812">
    <property type="term" value="C:Swr1 complex"/>
    <property type="evidence" value="ECO:0007669"/>
    <property type="project" value="TreeGrafter"/>
</dbReference>
<sequence length="621" mass="68768">MAAADVRDMLDLPADGGQPRPHKKQKVVEKRPGTAEMGEQAESEAMVRHLMIWKCLKNTVTDVRTSYREMAPFENSARSDGLVLRHWERKRAPVNETTPVETAAADGEDKNETQVAEQKPEEVYAFAKYNVKAQVPKRYTDDQYNRYLKSHIWSREETDYLMDLVEEYDLRWVVIVDRYEYPPNQPSTNGDSTALVTTTRRRTMEEMKSRYYTIAANMLALEHPPSEMSEAEFNLHEKMMKYDPEQEKARKDLATLQLNRSKDEVNEETLLLEELKRIVANEKNFIEERRELYARLEAPISTSNTTMYQSSQGLSQLLHSLLQADKTKKRRSLMALETGTSSPASQPSTQQNPPQSARESQPQTPAAPAPTPTTTKKAASAAAQQPTIKSLTPAEEAKYGVTRHERLTSGVQFRNDKAQKLTQAKSNIQSQKLAAALTELSIPPRLVMPTEKVCKEFEKLIYSVNLLLDVRKFAEKVEGEIRVLEAAKQEREMKEKERLEAEEVSKTGGDAAGAGQGNEGDKEADKETQGAAGGGGSVGEDKKTAAAAAAAATADATATSGADAPATKRHDETGAIKIEADDEPKEAGAEGAVTAGSGRTHKRSASVLSAVSDKSTKRQRK</sequence>
<evidence type="ECO:0000256" key="5">
    <source>
        <dbReference type="ARBA" id="ARBA00023015"/>
    </source>
</evidence>
<comment type="similarity">
    <text evidence="2">Belongs to the SWC4 family.</text>
</comment>